<evidence type="ECO:0000313" key="3">
    <source>
        <dbReference type="EMBL" id="AGR42710.1"/>
    </source>
</evidence>
<evidence type="ECO:0000313" key="6">
    <source>
        <dbReference type="EMBL" id="AGR42839.1"/>
    </source>
</evidence>
<feature type="transmembrane region" description="Helical" evidence="2">
    <location>
        <begin position="88"/>
        <end position="109"/>
    </location>
</feature>
<gene>
    <name evidence="16" type="ordered locus">OtMtg00310</name>
</gene>
<feature type="transmembrane region" description="Helical" evidence="2">
    <location>
        <begin position="129"/>
        <end position="146"/>
    </location>
</feature>
<keyword evidence="2" id="KW-0472">Membrane</keyword>
<dbReference type="EMBL" id="KC967296">
    <property type="protein sequence ID" value="AGR42796.1"/>
    <property type="molecule type" value="Genomic_DNA"/>
</dbReference>
<name>Q0P3G0_OSTTA</name>
<dbReference type="PANTHER" id="PTHR33269">
    <property type="entry name" value="NADH-UBIQUINONE OXIDOREDUCTASE CHAIN 6"/>
    <property type="match status" value="1"/>
</dbReference>
<evidence type="ECO:0000313" key="15">
    <source>
        <dbReference type="EMBL" id="AGR43226.1"/>
    </source>
</evidence>
<dbReference type="EC" id="7.1.1.2" evidence="2"/>
<dbReference type="Proteomes" id="UP000009170">
    <property type="component" value="Mitochondrion"/>
</dbReference>
<feature type="transmembrane region" description="Helical" evidence="2">
    <location>
        <begin position="6"/>
        <end position="22"/>
    </location>
</feature>
<evidence type="ECO:0000313" key="4">
    <source>
        <dbReference type="EMBL" id="AGR42753.1"/>
    </source>
</evidence>
<dbReference type="EMBL" id="KC967301">
    <property type="protein sequence ID" value="AGR43011.1"/>
    <property type="molecule type" value="Genomic_DNA"/>
</dbReference>
<keyword evidence="17" id="KW-1185">Reference proteome</keyword>
<accession>Q0P3G0</accession>
<feature type="transmembrane region" description="Helical" evidence="2">
    <location>
        <begin position="29"/>
        <end position="48"/>
    </location>
</feature>
<keyword evidence="2" id="KW-1133">Transmembrane helix</keyword>
<feature type="transmembrane region" description="Helical" evidence="2">
    <location>
        <begin position="202"/>
        <end position="226"/>
    </location>
</feature>
<keyword evidence="2" id="KW-1278">Translocase</keyword>
<dbReference type="GO" id="GO:0008137">
    <property type="term" value="F:NADH dehydrogenase (ubiquinone) activity"/>
    <property type="evidence" value="ECO:0007669"/>
    <property type="project" value="UniProtKB-UniRule"/>
</dbReference>
<dbReference type="PANTHER" id="PTHR33269:SF17">
    <property type="entry name" value="NADH-UBIQUINONE OXIDOREDUCTASE CHAIN 6"/>
    <property type="match status" value="1"/>
</dbReference>
<evidence type="ECO:0000313" key="8">
    <source>
        <dbReference type="EMBL" id="AGR42925.1"/>
    </source>
</evidence>
<evidence type="ECO:0000313" key="10">
    <source>
        <dbReference type="EMBL" id="AGR43011.1"/>
    </source>
</evidence>
<keyword evidence="2" id="KW-0813">Transport</keyword>
<dbReference type="Pfam" id="PF00499">
    <property type="entry name" value="Oxidored_q3"/>
    <property type="match status" value="1"/>
</dbReference>
<evidence type="ECO:0000313" key="9">
    <source>
        <dbReference type="EMBL" id="AGR42968.1"/>
    </source>
</evidence>
<keyword evidence="2" id="KW-0679">Respiratory chain</keyword>
<comment type="function">
    <text evidence="2">Core subunit of the mitochondrial membrane respiratory chain NADH dehydrogenase (Complex I) which catalyzes electron transfer from NADH through the respiratory chain, using ubiquinone as an electron acceptor. Essential for the catalytic activity and assembly of complex I.</text>
</comment>
<reference evidence="3" key="3">
    <citation type="journal article" date="2013" name="Genome Biol. Evol.">
        <title>Organellar Inheritance in the Green Lineage: Insights from Ostreococcus tauri.</title>
        <authorList>
            <person name="Blanc-Mathieu R."/>
            <person name="Sanchez-Ferandin S."/>
            <person name="Eyre-Walker A."/>
            <person name="Piganeau G."/>
        </authorList>
    </citation>
    <scope>NUCLEOTIDE SEQUENCE</scope>
    <source>
        <strain evidence="4">RCC1108</strain>
        <strain evidence="5">RCC1110</strain>
        <strain evidence="6">RCC1112</strain>
        <strain evidence="7">RCC1114</strain>
        <strain evidence="8">RCC1115</strain>
        <strain evidence="9">RCC1116</strain>
        <strain evidence="10">RCC1117</strain>
        <strain evidence="11">RCC1118</strain>
        <strain evidence="12">RCC1123</strain>
        <strain evidence="13">RCC1558</strain>
        <strain evidence="14">RCC1559</strain>
        <strain evidence="15">RCC1561</strain>
        <strain evidence="3">RCC745-2009</strain>
    </source>
</reference>
<dbReference type="InterPro" id="IPR001457">
    <property type="entry name" value="NADH_UbQ/plastoQ_OxRdtase_su6"/>
</dbReference>
<keyword evidence="2" id="KW-0830">Ubiquinone</keyword>
<evidence type="ECO:0000313" key="14">
    <source>
        <dbReference type="EMBL" id="AGR43183.1"/>
    </source>
</evidence>
<evidence type="ECO:0000313" key="5">
    <source>
        <dbReference type="EMBL" id="AGR42796.1"/>
    </source>
</evidence>
<evidence type="ECO:0000313" key="16">
    <source>
        <dbReference type="EMBL" id="CAL36417.1"/>
    </source>
</evidence>
<dbReference type="EMBL" id="KC967298">
    <property type="protein sequence ID" value="AGR42882.1"/>
    <property type="molecule type" value="Genomic_DNA"/>
</dbReference>
<evidence type="ECO:0000256" key="2">
    <source>
        <dbReference type="RuleBase" id="RU004430"/>
    </source>
</evidence>
<dbReference type="EMBL" id="KC967300">
    <property type="protein sequence ID" value="AGR42968.1"/>
    <property type="molecule type" value="Genomic_DNA"/>
</dbReference>
<dbReference type="EMBL" id="KC967306">
    <property type="protein sequence ID" value="AGR43226.1"/>
    <property type="molecule type" value="Genomic_DNA"/>
</dbReference>
<feature type="transmembrane region" description="Helical" evidence="2">
    <location>
        <begin position="54"/>
        <end position="76"/>
    </location>
</feature>
<organism evidence="16 17">
    <name type="scientific">Ostreococcus tauri</name>
    <name type="common">Marine green alga</name>
    <dbReference type="NCBI Taxonomy" id="70448"/>
    <lineage>
        <taxon>Eukaryota</taxon>
        <taxon>Viridiplantae</taxon>
        <taxon>Chlorophyta</taxon>
        <taxon>Mamiellophyceae</taxon>
        <taxon>Mamiellales</taxon>
        <taxon>Bathycoccaceae</taxon>
        <taxon>Ostreococcus</taxon>
    </lineage>
</organism>
<dbReference type="FunCoup" id="Q0P3G0">
    <property type="interactions" value="30"/>
</dbReference>
<dbReference type="AlphaFoldDB" id="Q0P3G0"/>
<protein>
    <recommendedName>
        <fullName evidence="2">NADH-ubiquinone oxidoreductase chain 6</fullName>
        <ecNumber evidence="2">7.1.1.2</ecNumber>
    </recommendedName>
</protein>
<dbReference type="STRING" id="70448.Q0P3G0"/>
<keyword evidence="2" id="KW-0812">Transmembrane</keyword>
<keyword evidence="2" id="KW-0249">Electron transport</keyword>
<dbReference type="EMBL" id="KC967302">
    <property type="protein sequence ID" value="AGR43054.1"/>
    <property type="molecule type" value="Genomic_DNA"/>
</dbReference>
<dbReference type="EMBL" id="KC967303">
    <property type="protein sequence ID" value="AGR43097.1"/>
    <property type="molecule type" value="Genomic_DNA"/>
</dbReference>
<reference evidence="16 17" key="2">
    <citation type="journal article" date="2007" name="Mol. Biol. Evol.">
        <title>The complete chloroplast and mitochondrial DNA sequence of Ostreococcus tauri: organelle genomes of the smallest eukaryote are examples of compaction.</title>
        <authorList>
            <person name="Robbens S."/>
            <person name="Derelle E."/>
            <person name="Ferraz C."/>
            <person name="Wuyts J."/>
            <person name="Moreau H."/>
            <person name="Van de Peer Y."/>
        </authorList>
    </citation>
    <scope>NUCLEOTIDE SEQUENCE [LARGE SCALE GENOMIC DNA]</scope>
    <source>
        <strain evidence="16 17">OTTH0595</strain>
    </source>
</reference>
<evidence type="ECO:0000313" key="17">
    <source>
        <dbReference type="Proteomes" id="UP000009170"/>
    </source>
</evidence>
<dbReference type="EMBL" id="KC967295">
    <property type="protein sequence ID" value="AGR42753.1"/>
    <property type="molecule type" value="Genomic_DNA"/>
</dbReference>
<dbReference type="EMBL" id="KC967304">
    <property type="protein sequence ID" value="AGR43140.1"/>
    <property type="molecule type" value="Genomic_DNA"/>
</dbReference>
<dbReference type="EMBL" id="KC967294">
    <property type="protein sequence ID" value="AGR42710.1"/>
    <property type="molecule type" value="Genomic_DNA"/>
</dbReference>
<comment type="similarity">
    <text evidence="1 2">Belongs to the complex I subunit 6 family.</text>
</comment>
<dbReference type="EMBL" id="CR954200">
    <property type="protein sequence ID" value="CAL36417.1"/>
    <property type="molecule type" value="Genomic_DNA"/>
</dbReference>
<proteinExistence type="inferred from homology"/>
<evidence type="ECO:0000313" key="13">
    <source>
        <dbReference type="EMBL" id="AGR43140.1"/>
    </source>
</evidence>
<dbReference type="EMBL" id="KC967305">
    <property type="protein sequence ID" value="AGR43183.1"/>
    <property type="molecule type" value="Genomic_DNA"/>
</dbReference>
<dbReference type="EMBL" id="KC967297">
    <property type="protein sequence ID" value="AGR42839.1"/>
    <property type="molecule type" value="Genomic_DNA"/>
</dbReference>
<dbReference type="EMBL" id="KC967299">
    <property type="protein sequence ID" value="AGR42925.1"/>
    <property type="molecule type" value="Genomic_DNA"/>
</dbReference>
<evidence type="ECO:0000313" key="7">
    <source>
        <dbReference type="EMBL" id="AGR42882.1"/>
    </source>
</evidence>
<geneLocation type="mitochondrion" evidence="16"/>
<sequence length="256" mass="29925">MGDTFLFFFFSFFVLFSAFMVIRSKNPVYSVLFLILVFCNTAGLLLLLNLDFFALIFLIVYVGAIAVLFLFVVMMLDIKLAEMQESIFFYLPIGGFIGLIFFIEFYFLFNKEFVPLHLETLSTGSTSMLTLQFYVYAFWAFVLYGFSAPHFAQKFRAYSTHFFEQLRGLEHQAHQNLEYVIWPTYVDSKTPVEALGQVLYTYYFYFFLVASLILLIAMIGAIMLTLNPHRAVRRQQVFEQNARDFAKTVHKIRTLK</sequence>
<reference evidence="16" key="1">
    <citation type="journal article" date="2006" name="Mol. Biol. Evol.">
        <title>The Chloroplast and Mitochondrial DNA sequence of Ostreococcus tauri: organelle genomes of the smallest eukaryote are examples of compaction.</title>
        <authorList>
            <person name="Robbens S."/>
            <person name="Derelle E."/>
            <person name="Ferraz C."/>
            <person name="Wuyts J."/>
            <person name="Moreau H."/>
            <person name="Van de Peer Y."/>
        </authorList>
    </citation>
    <scope>NUCLEOTIDE SEQUENCE</scope>
    <source>
        <strain evidence="16">OTTH0595</strain>
    </source>
</reference>
<keyword evidence="2" id="KW-0520">NAD</keyword>
<dbReference type="InterPro" id="IPR042106">
    <property type="entry name" value="Nuo/plastoQ_OxRdtase_6_NuoJ"/>
</dbReference>
<comment type="subcellular location">
    <subcellularLocation>
        <location evidence="2">Mitochondrion membrane</location>
        <topology evidence="2">Multi-pass membrane protein</topology>
    </subcellularLocation>
</comment>
<evidence type="ECO:0000313" key="12">
    <source>
        <dbReference type="EMBL" id="AGR43097.1"/>
    </source>
</evidence>
<keyword evidence="2 16" id="KW-0496">Mitochondrion</keyword>
<dbReference type="GO" id="GO:0031966">
    <property type="term" value="C:mitochondrial membrane"/>
    <property type="evidence" value="ECO:0007669"/>
    <property type="project" value="UniProtKB-SubCell"/>
</dbReference>
<comment type="catalytic activity">
    <reaction evidence="2">
        <text>a ubiquinone + NADH + 5 H(+)(in) = a ubiquinol + NAD(+) + 4 H(+)(out)</text>
        <dbReference type="Rhea" id="RHEA:29091"/>
        <dbReference type="Rhea" id="RHEA-COMP:9565"/>
        <dbReference type="Rhea" id="RHEA-COMP:9566"/>
        <dbReference type="ChEBI" id="CHEBI:15378"/>
        <dbReference type="ChEBI" id="CHEBI:16389"/>
        <dbReference type="ChEBI" id="CHEBI:17976"/>
        <dbReference type="ChEBI" id="CHEBI:57540"/>
        <dbReference type="ChEBI" id="CHEBI:57945"/>
        <dbReference type="EC" id="7.1.1.2"/>
    </reaction>
</comment>
<dbReference type="Gene3D" id="1.20.120.1200">
    <property type="entry name" value="NADH-ubiquinone/plastoquinone oxidoreductase chain 6, subunit NuoJ"/>
    <property type="match status" value="1"/>
</dbReference>
<evidence type="ECO:0000256" key="1">
    <source>
        <dbReference type="ARBA" id="ARBA00005698"/>
    </source>
</evidence>
<dbReference type="KEGG" id="ota:OstapMp31"/>
<evidence type="ECO:0000313" key="11">
    <source>
        <dbReference type="EMBL" id="AGR43054.1"/>
    </source>
</evidence>